<dbReference type="PANTHER" id="PTHR46709:SF12">
    <property type="entry name" value="G-PROTEIN COUPLED RECEPTORS FAMILY 1 PROFILE DOMAIN-CONTAINING PROTEIN"/>
    <property type="match status" value="1"/>
</dbReference>
<evidence type="ECO:0000313" key="10">
    <source>
        <dbReference type="Proteomes" id="UP000659654"/>
    </source>
</evidence>
<keyword evidence="2 5" id="KW-0812">Transmembrane</keyword>
<dbReference type="Proteomes" id="UP000095284">
    <property type="component" value="Unplaced"/>
</dbReference>
<feature type="transmembrane region" description="Helical" evidence="5">
    <location>
        <begin position="250"/>
        <end position="275"/>
    </location>
</feature>
<keyword evidence="3 5" id="KW-1133">Transmembrane helix</keyword>
<dbReference type="AlphaFoldDB" id="A0A1I7SB80"/>
<feature type="transmembrane region" description="Helical" evidence="5">
    <location>
        <begin position="98"/>
        <end position="121"/>
    </location>
</feature>
<dbReference type="PANTHER" id="PTHR46709">
    <property type="entry name" value="PROTEIN CBG23488-RELATED"/>
    <property type="match status" value="1"/>
</dbReference>
<evidence type="ECO:0000313" key="9">
    <source>
        <dbReference type="Proteomes" id="UP000095284"/>
    </source>
</evidence>
<dbReference type="SUPFAM" id="SSF81321">
    <property type="entry name" value="Family A G protein-coupled receptor-like"/>
    <property type="match status" value="1"/>
</dbReference>
<evidence type="ECO:0000313" key="7">
    <source>
        <dbReference type="EMBL" id="CAD5228185.1"/>
    </source>
</evidence>
<proteinExistence type="predicted"/>
<sequence length="411" mass="47595">MCELSDLTAEGQLRSAIRYGVMAVFGGAVAIFGCGANAILAYLFIGKFNYRHSPFFFMGFVAFFDTLIDVMYLLVNTLPISSQQFLWKSIYLLWLQHAQWLLVLVQIFKLASTFCLVIASYERYHLTKHWTTSGFDYRTRWILLVLIVGLAVFIKVFHPTLYVTVRRPECTSLFNRLNVERMAATDSLTSLFDVLVVALPFFTLIFLNGGIVYMIRRQNVQQLRFLITELTMGKDLTEVRKQNLRSATNTLLFIITTYLIANTLGFFMTIVEYFYPNYYETYYPHGYRMASDLSSLLTVIGNALRCPAHLIVNSEIREKMFDLCCVRWRRMELKVNHLISQPTKLQGLENLHQNQWESPWFSALLTTRDTLPPIDDAASDTDQFIRRRSAQSLNPIFDRDMIRRLSNVGIV</sequence>
<dbReference type="WBParaSite" id="BXY_1027700.1">
    <property type="protein sequence ID" value="BXY_1027700.1"/>
    <property type="gene ID" value="BXY_1027700"/>
</dbReference>
<reference evidence="11" key="1">
    <citation type="submission" date="2016-11" db="UniProtKB">
        <authorList>
            <consortium name="WormBaseParasite"/>
        </authorList>
    </citation>
    <scope>IDENTIFICATION</scope>
</reference>
<keyword evidence="10" id="KW-1185">Reference proteome</keyword>
<accession>A0A1I7SB80</accession>
<dbReference type="Proteomes" id="UP000582659">
    <property type="component" value="Unassembled WGS sequence"/>
</dbReference>
<dbReference type="GO" id="GO:0016020">
    <property type="term" value="C:membrane"/>
    <property type="evidence" value="ECO:0007669"/>
    <property type="project" value="UniProtKB-SubCell"/>
</dbReference>
<dbReference type="EMBL" id="CAJFDI010000004">
    <property type="protein sequence ID" value="CAD5228185.1"/>
    <property type="molecule type" value="Genomic_DNA"/>
</dbReference>
<dbReference type="Proteomes" id="UP000659654">
    <property type="component" value="Unassembled WGS sequence"/>
</dbReference>
<evidence type="ECO:0000256" key="4">
    <source>
        <dbReference type="ARBA" id="ARBA00023136"/>
    </source>
</evidence>
<evidence type="ECO:0000313" key="11">
    <source>
        <dbReference type="WBParaSite" id="BXY_1027700.1"/>
    </source>
</evidence>
<protein>
    <submittedName>
        <fullName evidence="7">(pine wood nematode) hypothetical protein</fullName>
    </submittedName>
    <submittedName>
        <fullName evidence="11">G_PROTEIN_RECEP_F1_2 domain-containing protein</fullName>
    </submittedName>
</protein>
<dbReference type="InterPro" id="IPR017452">
    <property type="entry name" value="GPCR_Rhodpsn_7TM"/>
</dbReference>
<evidence type="ECO:0000256" key="3">
    <source>
        <dbReference type="ARBA" id="ARBA00022989"/>
    </source>
</evidence>
<feature type="domain" description="G-protein coupled receptors family 1 profile" evidence="6">
    <location>
        <begin position="36"/>
        <end position="309"/>
    </location>
</feature>
<feature type="transmembrane region" description="Helical" evidence="5">
    <location>
        <begin position="20"/>
        <end position="43"/>
    </location>
</feature>
<dbReference type="eggNOG" id="ENOG502SN1Q">
    <property type="taxonomic scope" value="Eukaryota"/>
</dbReference>
<organism evidence="9 11">
    <name type="scientific">Bursaphelenchus xylophilus</name>
    <name type="common">Pinewood nematode worm</name>
    <name type="synonym">Aphelenchoides xylophilus</name>
    <dbReference type="NCBI Taxonomy" id="6326"/>
    <lineage>
        <taxon>Eukaryota</taxon>
        <taxon>Metazoa</taxon>
        <taxon>Ecdysozoa</taxon>
        <taxon>Nematoda</taxon>
        <taxon>Chromadorea</taxon>
        <taxon>Rhabditida</taxon>
        <taxon>Tylenchina</taxon>
        <taxon>Tylenchomorpha</taxon>
        <taxon>Aphelenchoidea</taxon>
        <taxon>Aphelenchoididae</taxon>
        <taxon>Bursaphelenchus</taxon>
    </lineage>
</organism>
<feature type="transmembrane region" description="Helical" evidence="5">
    <location>
        <begin position="194"/>
        <end position="215"/>
    </location>
</feature>
<dbReference type="Gene3D" id="1.20.1070.10">
    <property type="entry name" value="Rhodopsin 7-helix transmembrane proteins"/>
    <property type="match status" value="1"/>
</dbReference>
<evidence type="ECO:0000313" key="8">
    <source>
        <dbReference type="EMBL" id="CAG9118680.1"/>
    </source>
</evidence>
<keyword evidence="4 5" id="KW-0472">Membrane</keyword>
<evidence type="ECO:0000256" key="5">
    <source>
        <dbReference type="SAM" id="Phobius"/>
    </source>
</evidence>
<reference evidence="8" key="2">
    <citation type="submission" date="2020-08" db="EMBL/GenBank/DDBJ databases">
        <authorList>
            <person name="Kikuchi T."/>
        </authorList>
    </citation>
    <scope>NUCLEOTIDE SEQUENCE</scope>
    <source>
        <strain evidence="7">Ka4C1</strain>
    </source>
</reference>
<evidence type="ECO:0000256" key="2">
    <source>
        <dbReference type="ARBA" id="ARBA00022692"/>
    </source>
</evidence>
<evidence type="ECO:0000256" key="1">
    <source>
        <dbReference type="ARBA" id="ARBA00004370"/>
    </source>
</evidence>
<feature type="transmembrane region" description="Helical" evidence="5">
    <location>
        <begin position="141"/>
        <end position="158"/>
    </location>
</feature>
<name>A0A1I7SB80_BURXY</name>
<comment type="subcellular location">
    <subcellularLocation>
        <location evidence="1">Membrane</location>
    </subcellularLocation>
</comment>
<dbReference type="EMBL" id="CAJFCV020000004">
    <property type="protein sequence ID" value="CAG9118680.1"/>
    <property type="molecule type" value="Genomic_DNA"/>
</dbReference>
<gene>
    <name evidence="7" type="ORF">BXYJ_LOCUS10318</name>
</gene>
<evidence type="ECO:0000259" key="6">
    <source>
        <dbReference type="PROSITE" id="PS50262"/>
    </source>
</evidence>
<dbReference type="PROSITE" id="PS50262">
    <property type="entry name" value="G_PROTEIN_RECEP_F1_2"/>
    <property type="match status" value="1"/>
</dbReference>
<dbReference type="OrthoDB" id="5797421at2759"/>
<feature type="transmembrane region" description="Helical" evidence="5">
    <location>
        <begin position="55"/>
        <end position="78"/>
    </location>
</feature>